<keyword evidence="5 10" id="KW-1278">Translocase</keyword>
<dbReference type="GO" id="GO:0008137">
    <property type="term" value="F:NADH dehydrogenase (ubiquinone) activity"/>
    <property type="evidence" value="ECO:0007669"/>
    <property type="project" value="UniProtKB-UniRule"/>
</dbReference>
<organism evidence="14 15">
    <name type="scientific">Reyranella soli</name>
    <dbReference type="NCBI Taxonomy" id="1230389"/>
    <lineage>
        <taxon>Bacteria</taxon>
        <taxon>Pseudomonadati</taxon>
        <taxon>Pseudomonadota</taxon>
        <taxon>Alphaproteobacteria</taxon>
        <taxon>Hyphomicrobiales</taxon>
        <taxon>Reyranellaceae</taxon>
        <taxon>Reyranella</taxon>
    </lineage>
</organism>
<comment type="caution">
    <text evidence="14">The sequence shown here is derived from an EMBL/GenBank/DDBJ whole genome shotgun (WGS) entry which is preliminary data.</text>
</comment>
<evidence type="ECO:0000259" key="12">
    <source>
        <dbReference type="PROSITE" id="PS51669"/>
    </source>
</evidence>
<keyword evidence="10" id="KW-0001">2Fe-2S</keyword>
<evidence type="ECO:0000256" key="7">
    <source>
        <dbReference type="ARBA" id="ARBA00023014"/>
    </source>
</evidence>
<dbReference type="FunFam" id="3.30.70.20:FF:000002">
    <property type="entry name" value="NADH-ubiquinone oxidoreductase 75 kDa subunit"/>
    <property type="match status" value="1"/>
</dbReference>
<feature type="domain" description="2Fe-2S ferredoxin-type" evidence="11">
    <location>
        <begin position="2"/>
        <end position="79"/>
    </location>
</feature>
<dbReference type="InterPro" id="IPR006656">
    <property type="entry name" value="Mopterin_OxRdtase"/>
</dbReference>
<dbReference type="RefSeq" id="WP_147148754.1">
    <property type="nucleotide sequence ID" value="NZ_BKAJ01000032.1"/>
</dbReference>
<dbReference type="Pfam" id="PF22151">
    <property type="entry name" value="Fer4_NDSU1"/>
    <property type="match status" value="1"/>
</dbReference>
<dbReference type="PROSITE" id="PS00642">
    <property type="entry name" value="COMPLEX1_75K_2"/>
    <property type="match status" value="1"/>
</dbReference>
<dbReference type="EMBL" id="BKAJ01000032">
    <property type="protein sequence ID" value="GEP54829.1"/>
    <property type="molecule type" value="Genomic_DNA"/>
</dbReference>
<dbReference type="Gene3D" id="3.30.70.20">
    <property type="match status" value="1"/>
</dbReference>
<dbReference type="PANTHER" id="PTHR43105">
    <property type="entry name" value="RESPIRATORY NITRATE REDUCTASE"/>
    <property type="match status" value="1"/>
</dbReference>
<dbReference type="EC" id="7.1.1.-" evidence="10"/>
<comment type="cofactor">
    <cofactor evidence="1 10">
        <name>[4Fe-4S] cluster</name>
        <dbReference type="ChEBI" id="CHEBI:49883"/>
    </cofactor>
</comment>
<evidence type="ECO:0000256" key="8">
    <source>
        <dbReference type="ARBA" id="ARBA00023027"/>
    </source>
</evidence>
<dbReference type="GO" id="GO:0051537">
    <property type="term" value="F:2 iron, 2 sulfur cluster binding"/>
    <property type="evidence" value="ECO:0007669"/>
    <property type="project" value="UniProtKB-UniRule"/>
</dbReference>
<keyword evidence="10" id="KW-0874">Quinone</keyword>
<dbReference type="Pfam" id="PF22117">
    <property type="entry name" value="Fer4_Nqo3"/>
    <property type="match status" value="1"/>
</dbReference>
<dbReference type="Gene3D" id="3.40.228.10">
    <property type="entry name" value="Dimethylsulfoxide Reductase, domain 2"/>
    <property type="match status" value="1"/>
</dbReference>
<evidence type="ECO:0000256" key="5">
    <source>
        <dbReference type="ARBA" id="ARBA00022967"/>
    </source>
</evidence>
<comment type="cofactor">
    <cofactor evidence="10">
        <name>[2Fe-2S] cluster</name>
        <dbReference type="ChEBI" id="CHEBI:190135"/>
    </cofactor>
    <text evidence="10">Binds 1 [2Fe-2S] cluster per subunit.</text>
</comment>
<comment type="similarity">
    <text evidence="2 10">Belongs to the complex I 75 kDa subunit family.</text>
</comment>
<dbReference type="PROSITE" id="PS51085">
    <property type="entry name" value="2FE2S_FER_2"/>
    <property type="match status" value="1"/>
</dbReference>
<dbReference type="InterPro" id="IPR001041">
    <property type="entry name" value="2Fe-2S_ferredoxin-type"/>
</dbReference>
<dbReference type="InterPro" id="IPR019574">
    <property type="entry name" value="NADH_UbQ_OxRdtase_Gsu_4Fe4S-bd"/>
</dbReference>
<dbReference type="GO" id="GO:0016020">
    <property type="term" value="C:membrane"/>
    <property type="evidence" value="ECO:0007669"/>
    <property type="project" value="InterPro"/>
</dbReference>
<dbReference type="PANTHER" id="PTHR43105:SF13">
    <property type="entry name" value="NADH-UBIQUINONE OXIDOREDUCTASE 75 KDA SUBUNIT, MITOCHONDRIAL"/>
    <property type="match status" value="1"/>
</dbReference>
<evidence type="ECO:0000259" key="13">
    <source>
        <dbReference type="PROSITE" id="PS51839"/>
    </source>
</evidence>
<dbReference type="GO" id="GO:0042773">
    <property type="term" value="P:ATP synthesis coupled electron transport"/>
    <property type="evidence" value="ECO:0007669"/>
    <property type="project" value="InterPro"/>
</dbReference>
<dbReference type="CDD" id="cd02773">
    <property type="entry name" value="MopB_Res-Cmplx1_Nad11"/>
    <property type="match status" value="1"/>
</dbReference>
<dbReference type="InterPro" id="IPR050123">
    <property type="entry name" value="Prok_molybdopt-oxidoreductase"/>
</dbReference>
<evidence type="ECO:0000256" key="1">
    <source>
        <dbReference type="ARBA" id="ARBA00001966"/>
    </source>
</evidence>
<dbReference type="FunFam" id="3.10.20.740:FF:000001">
    <property type="entry name" value="NADH-quinone oxidoreductase subunit G"/>
    <property type="match status" value="1"/>
</dbReference>
<dbReference type="GO" id="GO:0051539">
    <property type="term" value="F:4 iron, 4 sulfur cluster binding"/>
    <property type="evidence" value="ECO:0007669"/>
    <property type="project" value="UniProtKB-KW"/>
</dbReference>
<evidence type="ECO:0000256" key="10">
    <source>
        <dbReference type="RuleBase" id="RU003525"/>
    </source>
</evidence>
<keyword evidence="7 10" id="KW-0411">Iron-sulfur</keyword>
<sequence length="691" mass="74892">MPKIKIDGVEMEVPAGITILQACELAGLEIPRFCYHERLSIAGNCRMCLVEVKPGPPKPQASCALPVADKQEIFTTTPMVQKARKGVMEFLLINHPLDCPICDQGGECDLQDQAMGYGFDRSRFHENKRAVPDKELGPLVKTSMNRCIHCTRCIRFATEVAGTEELGATGRGESMEVTTYVEHALTSELSGNLVDLCPVGALTSKPYAFEARSWELAKTESVDVLDALGSNIRIDTRGAQVMRVLPRLNDDVNEEWISDKTRHAIDGLRYQRLDRPYVRKGGKLVEATWDQAFTAIVDRLGKLEGSKIAAIAGDQCDAESMLALKDLMTALGSPNIDCRQDGAKLEGGPRGSYIFNAGIRGIDQADAILLIGTNPRWEAPVLNARIRKRYLHGGCPIAGIGLVDDLSYPVERLGMGPATLRELVDGKLGFFEKLKAAKNPLIILGMGALARSDGAAVLALARDLADKLGAVREDWNGFAVLHTAAARVGGLDLGLVPGEGGRDVEGILAGCERGEIGAVYLLAADEIDTKRLGKAFVIYQGHHGDAGANRADVVLPGAAYTEKPGTYVNTEGRVQLARRAAYPPGDAREDWAILRALSERLGKTLPYDTLDQVRDRLIHINKSFAAIDQQQAGGWGTFGAMGPIGDAMFASPIGNFYMTCAISRSSRTMAECIASREEFAKRSLERARRMG</sequence>
<dbReference type="AlphaFoldDB" id="A0A512N773"/>
<dbReference type="GO" id="GO:0048038">
    <property type="term" value="F:quinone binding"/>
    <property type="evidence" value="ECO:0007669"/>
    <property type="project" value="UniProtKB-UniRule"/>
</dbReference>
<keyword evidence="15" id="KW-1185">Reference proteome</keyword>
<comment type="catalytic activity">
    <reaction evidence="9 10">
        <text>a quinone + NADH + 5 H(+)(in) = a quinol + NAD(+) + 4 H(+)(out)</text>
        <dbReference type="Rhea" id="RHEA:57888"/>
        <dbReference type="ChEBI" id="CHEBI:15378"/>
        <dbReference type="ChEBI" id="CHEBI:24646"/>
        <dbReference type="ChEBI" id="CHEBI:57540"/>
        <dbReference type="ChEBI" id="CHEBI:57945"/>
        <dbReference type="ChEBI" id="CHEBI:132124"/>
    </reaction>
</comment>
<dbReference type="SUPFAM" id="SSF53706">
    <property type="entry name" value="Formate dehydrogenase/DMSO reductase, domains 1-3"/>
    <property type="match status" value="1"/>
</dbReference>
<dbReference type="PROSITE" id="PS00641">
    <property type="entry name" value="COMPLEX1_75K_1"/>
    <property type="match status" value="1"/>
</dbReference>
<dbReference type="InterPro" id="IPR036010">
    <property type="entry name" value="2Fe-2S_ferredoxin-like_sf"/>
</dbReference>
<keyword evidence="6 10" id="KW-0408">Iron</keyword>
<dbReference type="SUPFAM" id="SSF54292">
    <property type="entry name" value="2Fe-2S ferredoxin-like"/>
    <property type="match status" value="1"/>
</dbReference>
<dbReference type="SMART" id="SM00929">
    <property type="entry name" value="NADH-G_4Fe-4S_3"/>
    <property type="match status" value="1"/>
</dbReference>
<dbReference type="GO" id="GO:0016651">
    <property type="term" value="F:oxidoreductase activity, acting on NAD(P)H"/>
    <property type="evidence" value="ECO:0007669"/>
    <property type="project" value="InterPro"/>
</dbReference>
<evidence type="ECO:0000256" key="3">
    <source>
        <dbReference type="ARBA" id="ARBA00022485"/>
    </source>
</evidence>
<dbReference type="InterPro" id="IPR015405">
    <property type="entry name" value="NDUFS1-like_C"/>
</dbReference>
<evidence type="ECO:0000256" key="6">
    <source>
        <dbReference type="ARBA" id="ARBA00023004"/>
    </source>
</evidence>
<accession>A0A512N773</accession>
<evidence type="ECO:0000259" key="11">
    <source>
        <dbReference type="PROSITE" id="PS51085"/>
    </source>
</evidence>
<feature type="domain" description="4Fe-4S Mo/W bis-MGD-type" evidence="12">
    <location>
        <begin position="216"/>
        <end position="272"/>
    </location>
</feature>
<dbReference type="PROSITE" id="PS51669">
    <property type="entry name" value="4FE4S_MOW_BIS_MGD"/>
    <property type="match status" value="1"/>
</dbReference>
<dbReference type="Gene3D" id="3.40.50.740">
    <property type="match status" value="2"/>
</dbReference>
<comment type="function">
    <text evidence="10">NDH-1 shuttles electrons from NADH, via FMN and iron-sulfur (Fe-S) centers, to quinones in the respiratory chain. Couples the redox reaction to proton translocation (for every two electrons transferred, four hydrogen ions are translocated across the cytoplasmic membrane), and thus conserves the redox energy in a proton gradient.</text>
</comment>
<evidence type="ECO:0000256" key="9">
    <source>
        <dbReference type="ARBA" id="ARBA00047712"/>
    </source>
</evidence>
<dbReference type="Pfam" id="PF10588">
    <property type="entry name" value="NADH-G_4Fe-4S_3"/>
    <property type="match status" value="1"/>
</dbReference>
<proteinExistence type="inferred from homology"/>
<dbReference type="Gene3D" id="3.10.20.740">
    <property type="match status" value="1"/>
</dbReference>
<dbReference type="Pfam" id="PF13510">
    <property type="entry name" value="Fer2_4"/>
    <property type="match status" value="1"/>
</dbReference>
<dbReference type="CDD" id="cd00207">
    <property type="entry name" value="fer2"/>
    <property type="match status" value="1"/>
</dbReference>
<dbReference type="PROSITE" id="PS51839">
    <property type="entry name" value="4FE4S_HC3"/>
    <property type="match status" value="1"/>
</dbReference>
<dbReference type="Pfam" id="PF09326">
    <property type="entry name" value="NADH_dhqG_C"/>
    <property type="match status" value="1"/>
</dbReference>
<dbReference type="InterPro" id="IPR054351">
    <property type="entry name" value="NADH_UbQ_OxRdtase_ferredoxin"/>
</dbReference>
<dbReference type="Proteomes" id="UP000321058">
    <property type="component" value="Unassembled WGS sequence"/>
</dbReference>
<name>A0A512N773_9HYPH</name>
<evidence type="ECO:0000313" key="15">
    <source>
        <dbReference type="Proteomes" id="UP000321058"/>
    </source>
</evidence>
<gene>
    <name evidence="14" type="ORF">RSO01_19950</name>
</gene>
<dbReference type="NCBIfam" id="TIGR01973">
    <property type="entry name" value="NuoG"/>
    <property type="match status" value="1"/>
</dbReference>
<dbReference type="PROSITE" id="PS51257">
    <property type="entry name" value="PROKAR_LIPOPROTEIN"/>
    <property type="match status" value="1"/>
</dbReference>
<evidence type="ECO:0000256" key="2">
    <source>
        <dbReference type="ARBA" id="ARBA00005404"/>
    </source>
</evidence>
<protein>
    <recommendedName>
        <fullName evidence="10">NADH-quinone oxidoreductase</fullName>
        <ecNumber evidence="10">7.1.1.-</ecNumber>
    </recommendedName>
</protein>
<dbReference type="SUPFAM" id="SSF54862">
    <property type="entry name" value="4Fe-4S ferredoxins"/>
    <property type="match status" value="1"/>
</dbReference>
<dbReference type="GO" id="GO:0046872">
    <property type="term" value="F:metal ion binding"/>
    <property type="evidence" value="ECO:0007669"/>
    <property type="project" value="UniProtKB-UniRule"/>
</dbReference>
<evidence type="ECO:0000256" key="4">
    <source>
        <dbReference type="ARBA" id="ARBA00022723"/>
    </source>
</evidence>
<dbReference type="PROSITE" id="PS00643">
    <property type="entry name" value="COMPLEX1_75K_3"/>
    <property type="match status" value="1"/>
</dbReference>
<evidence type="ECO:0000313" key="14">
    <source>
        <dbReference type="EMBL" id="GEP54829.1"/>
    </source>
</evidence>
<dbReference type="InterPro" id="IPR006963">
    <property type="entry name" value="Mopterin_OxRdtase_4Fe-4S_dom"/>
</dbReference>
<dbReference type="Pfam" id="PF00384">
    <property type="entry name" value="Molybdopterin"/>
    <property type="match status" value="1"/>
</dbReference>
<keyword evidence="4 10" id="KW-0479">Metal-binding</keyword>
<dbReference type="InterPro" id="IPR000283">
    <property type="entry name" value="NADH_UbQ_OxRdtase_75kDa_su_CS"/>
</dbReference>
<keyword evidence="3 10" id="KW-0004">4Fe-4S</keyword>
<reference evidence="14 15" key="1">
    <citation type="submission" date="2019-07" db="EMBL/GenBank/DDBJ databases">
        <title>Whole genome shotgun sequence of Reyranella soli NBRC 108950.</title>
        <authorList>
            <person name="Hosoyama A."/>
            <person name="Uohara A."/>
            <person name="Ohji S."/>
            <person name="Ichikawa N."/>
        </authorList>
    </citation>
    <scope>NUCLEOTIDE SEQUENCE [LARGE SCALE GENOMIC DNA]</scope>
    <source>
        <strain evidence="14 15">NBRC 108950</strain>
    </source>
</reference>
<keyword evidence="8 10" id="KW-0520">NAD</keyword>
<feature type="domain" description="4Fe-4S His(Cys)3-ligated-type" evidence="13">
    <location>
        <begin position="79"/>
        <end position="118"/>
    </location>
</feature>
<dbReference type="InterPro" id="IPR010228">
    <property type="entry name" value="NADH_UbQ_OxRdtase_Gsu"/>
</dbReference>
<dbReference type="OrthoDB" id="9816402at2"/>